<dbReference type="Proteomes" id="UP000078486">
    <property type="component" value="Unassembled WGS sequence"/>
</dbReference>
<dbReference type="STRING" id="1184151.AW736_14935"/>
<name>A0A178IIZ4_9BACT</name>
<dbReference type="EMBL" id="LRRQ01000106">
    <property type="protein sequence ID" value="OAM89086.1"/>
    <property type="molecule type" value="Genomic_DNA"/>
</dbReference>
<evidence type="ECO:0000313" key="3">
    <source>
        <dbReference type="Proteomes" id="UP000078486"/>
    </source>
</evidence>
<accession>A0A178IIZ4</accession>
<keyword evidence="1" id="KW-0732">Signal</keyword>
<organism evidence="2 3">
    <name type="scientific">Termitidicoccus mucosus</name>
    <dbReference type="NCBI Taxonomy" id="1184151"/>
    <lineage>
        <taxon>Bacteria</taxon>
        <taxon>Pseudomonadati</taxon>
        <taxon>Verrucomicrobiota</taxon>
        <taxon>Opitutia</taxon>
        <taxon>Opitutales</taxon>
        <taxon>Opitutaceae</taxon>
        <taxon>Termitidicoccus</taxon>
    </lineage>
</organism>
<protein>
    <recommendedName>
        <fullName evidence="4">Cohesin domain-containing protein</fullName>
    </recommendedName>
</protein>
<evidence type="ECO:0000313" key="2">
    <source>
        <dbReference type="EMBL" id="OAM89086.1"/>
    </source>
</evidence>
<evidence type="ECO:0000256" key="1">
    <source>
        <dbReference type="SAM" id="SignalP"/>
    </source>
</evidence>
<feature type="signal peptide" evidence="1">
    <location>
        <begin position="1"/>
        <end position="24"/>
    </location>
</feature>
<keyword evidence="3" id="KW-1185">Reference proteome</keyword>
<proteinExistence type="predicted"/>
<comment type="caution">
    <text evidence="2">The sequence shown here is derived from an EMBL/GenBank/DDBJ whole genome shotgun (WGS) entry which is preliminary data.</text>
</comment>
<sequence length="174" mass="20036">MKTHPSILCALLFALMIIATSATTAQPTTPTKANPFDSITNRVMYSGDPVTFEDWYSLFEVHFTNLENYEYVQTEGCTILEVYNVSKNQEIGFCPSWEAYGYEEDPYMPEYCGTYFAMSHIFVTYNANNVADGDLLRIRFKVPNDAEYESPVFELYAPYSYTACLMGSQEYYWD</sequence>
<gene>
    <name evidence="2" type="ORF">AW736_14935</name>
</gene>
<reference evidence="2 3" key="1">
    <citation type="submission" date="2016-01" db="EMBL/GenBank/DDBJ databases">
        <title>High potential of lignocellulose degradation of a new Verrucomicrobia species.</title>
        <authorList>
            <person name="Wang Y."/>
            <person name="Shi Y."/>
            <person name="Qiu Z."/>
            <person name="Liu S."/>
            <person name="Yang H."/>
        </authorList>
    </citation>
    <scope>NUCLEOTIDE SEQUENCE [LARGE SCALE GENOMIC DNA]</scope>
    <source>
        <strain evidence="2 3">TSB47</strain>
    </source>
</reference>
<dbReference type="AlphaFoldDB" id="A0A178IIZ4"/>
<evidence type="ECO:0008006" key="4">
    <source>
        <dbReference type="Google" id="ProtNLM"/>
    </source>
</evidence>
<dbReference type="RefSeq" id="WP_068770964.1">
    <property type="nucleotide sequence ID" value="NZ_CP109796.1"/>
</dbReference>
<feature type="chain" id="PRO_5008088995" description="Cohesin domain-containing protein" evidence="1">
    <location>
        <begin position="25"/>
        <end position="174"/>
    </location>
</feature>